<protein>
    <submittedName>
        <fullName evidence="1">Uncharacterized protein</fullName>
    </submittedName>
</protein>
<organism evidence="1">
    <name type="scientific">Arundo donax</name>
    <name type="common">Giant reed</name>
    <name type="synonym">Donax arundinaceus</name>
    <dbReference type="NCBI Taxonomy" id="35708"/>
    <lineage>
        <taxon>Eukaryota</taxon>
        <taxon>Viridiplantae</taxon>
        <taxon>Streptophyta</taxon>
        <taxon>Embryophyta</taxon>
        <taxon>Tracheophyta</taxon>
        <taxon>Spermatophyta</taxon>
        <taxon>Magnoliopsida</taxon>
        <taxon>Liliopsida</taxon>
        <taxon>Poales</taxon>
        <taxon>Poaceae</taxon>
        <taxon>PACMAD clade</taxon>
        <taxon>Arundinoideae</taxon>
        <taxon>Arundineae</taxon>
        <taxon>Arundo</taxon>
    </lineage>
</organism>
<proteinExistence type="predicted"/>
<reference evidence="1" key="1">
    <citation type="submission" date="2014-09" db="EMBL/GenBank/DDBJ databases">
        <authorList>
            <person name="Magalhaes I.L.F."/>
            <person name="Oliveira U."/>
            <person name="Santos F.R."/>
            <person name="Vidigal T.H.D.A."/>
            <person name="Brescovit A.D."/>
            <person name="Santos A.J."/>
        </authorList>
    </citation>
    <scope>NUCLEOTIDE SEQUENCE</scope>
    <source>
        <tissue evidence="1">Shoot tissue taken approximately 20 cm above the soil surface</tissue>
    </source>
</reference>
<accession>A0A0A9GT47</accession>
<evidence type="ECO:0000313" key="1">
    <source>
        <dbReference type="EMBL" id="JAE28190.1"/>
    </source>
</evidence>
<dbReference type="EMBL" id="GBRH01169706">
    <property type="protein sequence ID" value="JAE28190.1"/>
    <property type="molecule type" value="Transcribed_RNA"/>
</dbReference>
<reference evidence="1" key="2">
    <citation type="journal article" date="2015" name="Data Brief">
        <title>Shoot transcriptome of the giant reed, Arundo donax.</title>
        <authorList>
            <person name="Barrero R.A."/>
            <person name="Guerrero F.D."/>
            <person name="Moolhuijzen P."/>
            <person name="Goolsby J.A."/>
            <person name="Tidwell J."/>
            <person name="Bellgard S.E."/>
            <person name="Bellgard M.I."/>
        </authorList>
    </citation>
    <scope>NUCLEOTIDE SEQUENCE</scope>
    <source>
        <tissue evidence="1">Shoot tissue taken approximately 20 cm above the soil surface</tissue>
    </source>
</reference>
<name>A0A0A9GT47_ARUDO</name>
<sequence>MEISMESPEMPVPG</sequence>